<evidence type="ECO:0000256" key="6">
    <source>
        <dbReference type="ARBA" id="ARBA00022729"/>
    </source>
</evidence>
<comment type="catalytic activity">
    <reaction evidence="1 11 12">
        <text>Endohydrolysis of (1-&gt;4)-beta-D-xylosidic linkages in xylans.</text>
        <dbReference type="EC" id="3.2.1.8"/>
    </reaction>
</comment>
<feature type="signal peptide" evidence="13">
    <location>
        <begin position="1"/>
        <end position="16"/>
    </location>
</feature>
<evidence type="ECO:0000256" key="5">
    <source>
        <dbReference type="ARBA" id="ARBA00022651"/>
    </source>
</evidence>
<evidence type="ECO:0000256" key="11">
    <source>
        <dbReference type="PROSITE-ProRule" id="PRU01097"/>
    </source>
</evidence>
<dbReference type="GO" id="GO:0045493">
    <property type="term" value="P:xylan catabolic process"/>
    <property type="evidence" value="ECO:0007669"/>
    <property type="project" value="UniProtKB-UniRule"/>
</dbReference>
<accession>A0AAD4ENX9</accession>
<dbReference type="PROSITE" id="PS51761">
    <property type="entry name" value="GH11_3"/>
    <property type="match status" value="1"/>
</dbReference>
<evidence type="ECO:0000313" key="16">
    <source>
        <dbReference type="Proteomes" id="UP001197093"/>
    </source>
</evidence>
<keyword evidence="7 11" id="KW-0378">Hydrolase</keyword>
<dbReference type="PROSITE" id="PS00776">
    <property type="entry name" value="GH11_1"/>
    <property type="match status" value="1"/>
</dbReference>
<evidence type="ECO:0000259" key="14">
    <source>
        <dbReference type="PROSITE" id="PS51761"/>
    </source>
</evidence>
<organism evidence="15 16">
    <name type="scientific">Staphylotrichum longicolle</name>
    <dbReference type="NCBI Taxonomy" id="669026"/>
    <lineage>
        <taxon>Eukaryota</taxon>
        <taxon>Fungi</taxon>
        <taxon>Dikarya</taxon>
        <taxon>Ascomycota</taxon>
        <taxon>Pezizomycotina</taxon>
        <taxon>Sordariomycetes</taxon>
        <taxon>Sordariomycetidae</taxon>
        <taxon>Sordariales</taxon>
        <taxon>Chaetomiaceae</taxon>
        <taxon>Staphylotrichum</taxon>
    </lineage>
</organism>
<evidence type="ECO:0000313" key="15">
    <source>
        <dbReference type="EMBL" id="KAG7284545.1"/>
    </source>
</evidence>
<reference evidence="15" key="1">
    <citation type="submission" date="2023-02" db="EMBL/GenBank/DDBJ databases">
        <authorList>
            <person name="Palmer J.M."/>
        </authorList>
    </citation>
    <scope>NUCLEOTIDE SEQUENCE</scope>
    <source>
        <strain evidence="15">FW57</strain>
    </source>
</reference>
<evidence type="ECO:0000256" key="7">
    <source>
        <dbReference type="ARBA" id="ARBA00022801"/>
    </source>
</evidence>
<evidence type="ECO:0000256" key="9">
    <source>
        <dbReference type="ARBA" id="ARBA00023295"/>
    </source>
</evidence>
<evidence type="ECO:0000256" key="12">
    <source>
        <dbReference type="RuleBase" id="RU362015"/>
    </source>
</evidence>
<dbReference type="FunFam" id="2.60.120.180:FF:000001">
    <property type="entry name" value="Endo-1,4-beta-xylanase"/>
    <property type="match status" value="1"/>
</dbReference>
<feature type="active site" description="Nucleophile" evidence="11">
    <location>
        <position position="115"/>
    </location>
</feature>
<name>A0AAD4ENX9_9PEZI</name>
<evidence type="ECO:0000256" key="4">
    <source>
        <dbReference type="ARBA" id="ARBA00012590"/>
    </source>
</evidence>
<gene>
    <name evidence="15" type="ORF">NEMBOFW57_010923</name>
</gene>
<keyword evidence="16" id="KW-1185">Reference proteome</keyword>
<dbReference type="SUPFAM" id="SSF49899">
    <property type="entry name" value="Concanavalin A-like lectins/glucanases"/>
    <property type="match status" value="1"/>
</dbReference>
<evidence type="ECO:0000256" key="10">
    <source>
        <dbReference type="ARBA" id="ARBA00023326"/>
    </source>
</evidence>
<dbReference type="EC" id="3.2.1.8" evidence="4 11"/>
<feature type="domain" description="GH11" evidence="14">
    <location>
        <begin position="31"/>
        <end position="219"/>
    </location>
</feature>
<dbReference type="InterPro" id="IPR018208">
    <property type="entry name" value="GH11_AS_1"/>
</dbReference>
<evidence type="ECO:0000256" key="13">
    <source>
        <dbReference type="SAM" id="SignalP"/>
    </source>
</evidence>
<comment type="caution">
    <text evidence="15">The sequence shown here is derived from an EMBL/GenBank/DDBJ whole genome shotgun (WGS) entry which is preliminary data.</text>
</comment>
<comment type="similarity">
    <text evidence="3 11 12">Belongs to the glycosyl hydrolase 11 (cellulase G) family.</text>
</comment>
<keyword evidence="5 11" id="KW-0858">Xylan degradation</keyword>
<evidence type="ECO:0000256" key="1">
    <source>
        <dbReference type="ARBA" id="ARBA00000681"/>
    </source>
</evidence>
<proteinExistence type="inferred from homology"/>
<dbReference type="EMBL" id="JAHCVI010000006">
    <property type="protein sequence ID" value="KAG7284545.1"/>
    <property type="molecule type" value="Genomic_DNA"/>
</dbReference>
<dbReference type="AlphaFoldDB" id="A0AAD4ENX9"/>
<dbReference type="Gene3D" id="2.60.120.180">
    <property type="match status" value="1"/>
</dbReference>
<evidence type="ECO:0000256" key="8">
    <source>
        <dbReference type="ARBA" id="ARBA00023277"/>
    </source>
</evidence>
<keyword evidence="8 11" id="KW-0119">Carbohydrate metabolism</keyword>
<dbReference type="PRINTS" id="PR00911">
    <property type="entry name" value="GLHYDRLASE11"/>
</dbReference>
<dbReference type="Pfam" id="PF00457">
    <property type="entry name" value="Glyco_hydro_11"/>
    <property type="match status" value="1"/>
</dbReference>
<dbReference type="InterPro" id="IPR013319">
    <property type="entry name" value="GH11/12"/>
</dbReference>
<comment type="pathway">
    <text evidence="2 11 12">Glycan degradation; xylan degradation.</text>
</comment>
<keyword evidence="9 11" id="KW-0326">Glycosidase</keyword>
<evidence type="ECO:0000256" key="2">
    <source>
        <dbReference type="ARBA" id="ARBA00004851"/>
    </source>
</evidence>
<dbReference type="InterPro" id="IPR013320">
    <property type="entry name" value="ConA-like_dom_sf"/>
</dbReference>
<dbReference type="GO" id="GO:0031176">
    <property type="term" value="F:endo-1,4-beta-xylanase activity"/>
    <property type="evidence" value="ECO:0007669"/>
    <property type="project" value="UniProtKB-UniRule"/>
</dbReference>
<dbReference type="PANTHER" id="PTHR46828">
    <property type="entry name" value="ENDO-1,4-BETA-XYLANASE A-RELATED"/>
    <property type="match status" value="1"/>
</dbReference>
<protein>
    <recommendedName>
        <fullName evidence="4 11">Endo-1,4-beta-xylanase</fullName>
        <ecNumber evidence="4 11">3.2.1.8</ecNumber>
    </recommendedName>
</protein>
<keyword evidence="10 11" id="KW-0624">Polysaccharide degradation</keyword>
<feature type="chain" id="PRO_5042161908" description="Endo-1,4-beta-xylanase" evidence="13">
    <location>
        <begin position="17"/>
        <end position="219"/>
    </location>
</feature>
<dbReference type="InterPro" id="IPR001137">
    <property type="entry name" value="Glyco_hydro_11"/>
</dbReference>
<dbReference type="InterPro" id="IPR033123">
    <property type="entry name" value="GH11_dom"/>
</dbReference>
<sequence length="219" mass="23199">MVSVKALLLGAAGALAIPFNTTEVNELAARAGTPSSTGTNNGYYYSFWTDGGGTVNYQNNAGGSYAVQWTNCGNFVGGKGWKPGASRTINFSGSYNPSGNSYLSVYGWTTNPLIEYYIVESYGTYNPSTGLTQVGTVTSDGSTYKIYKATRTNAPSILGTSTFTQFWSVRDNKRTSGSVTTGNHFNAWKSYGLTLGTFDYQIVATEGYGSSGSASITVS</sequence>
<keyword evidence="6 13" id="KW-0732">Signal</keyword>
<dbReference type="PANTHER" id="PTHR46828:SF2">
    <property type="entry name" value="ENDO-1,4-BETA-XYLANASE A-RELATED"/>
    <property type="match status" value="1"/>
</dbReference>
<dbReference type="Proteomes" id="UP001197093">
    <property type="component" value="Unassembled WGS sequence"/>
</dbReference>
<feature type="active site" description="Proton donor" evidence="11">
    <location>
        <position position="206"/>
    </location>
</feature>
<dbReference type="InterPro" id="IPR033119">
    <property type="entry name" value="GH11_AS_2"/>
</dbReference>
<evidence type="ECO:0000256" key="3">
    <source>
        <dbReference type="ARBA" id="ARBA00007792"/>
    </source>
</evidence>
<dbReference type="PROSITE" id="PS00777">
    <property type="entry name" value="GH11_2"/>
    <property type="match status" value="1"/>
</dbReference>